<dbReference type="RefSeq" id="WP_202858892.1">
    <property type="nucleotide sequence ID" value="NZ_JAEUGD010000066.1"/>
</dbReference>
<evidence type="ECO:0000313" key="2">
    <source>
        <dbReference type="EMBL" id="MBL6449365.1"/>
    </source>
</evidence>
<proteinExistence type="predicted"/>
<gene>
    <name evidence="2" type="ORF">JMN32_23845</name>
</gene>
<evidence type="ECO:0000313" key="3">
    <source>
        <dbReference type="Proteomes" id="UP000614216"/>
    </source>
</evidence>
<keyword evidence="1" id="KW-0472">Membrane</keyword>
<keyword evidence="1" id="KW-0812">Transmembrane</keyword>
<accession>A0A937G052</accession>
<reference evidence="2" key="1">
    <citation type="submission" date="2021-01" db="EMBL/GenBank/DDBJ databases">
        <title>Fulvivirga kasyanovii gen. nov., sp nov., a novel member of the phylum Bacteroidetes isolated from seawater in a mussel farm.</title>
        <authorList>
            <person name="Zhao L.-H."/>
            <person name="Wang Z.-J."/>
        </authorList>
    </citation>
    <scope>NUCLEOTIDE SEQUENCE</scope>
    <source>
        <strain evidence="2">29W222</strain>
    </source>
</reference>
<keyword evidence="1" id="KW-1133">Transmembrane helix</keyword>
<sequence>MFKHYFEQIHQVEVWPIISLSIFFIFFVGLLLWVVKMDKGYVSKMKNLPVSEEGNTLSTVKTERS</sequence>
<keyword evidence="3" id="KW-1185">Reference proteome</keyword>
<dbReference type="EMBL" id="JAEUGD010000066">
    <property type="protein sequence ID" value="MBL6449365.1"/>
    <property type="molecule type" value="Genomic_DNA"/>
</dbReference>
<feature type="transmembrane region" description="Helical" evidence="1">
    <location>
        <begin position="14"/>
        <end position="35"/>
    </location>
</feature>
<evidence type="ECO:0000256" key="1">
    <source>
        <dbReference type="SAM" id="Phobius"/>
    </source>
</evidence>
<comment type="caution">
    <text evidence="2">The sequence shown here is derived from an EMBL/GenBank/DDBJ whole genome shotgun (WGS) entry which is preliminary data.</text>
</comment>
<name>A0A937G052_9BACT</name>
<dbReference type="Proteomes" id="UP000614216">
    <property type="component" value="Unassembled WGS sequence"/>
</dbReference>
<dbReference type="AlphaFoldDB" id="A0A937G052"/>
<organism evidence="2 3">
    <name type="scientific">Fulvivirga marina</name>
    <dbReference type="NCBI Taxonomy" id="2494733"/>
    <lineage>
        <taxon>Bacteria</taxon>
        <taxon>Pseudomonadati</taxon>
        <taxon>Bacteroidota</taxon>
        <taxon>Cytophagia</taxon>
        <taxon>Cytophagales</taxon>
        <taxon>Fulvivirgaceae</taxon>
        <taxon>Fulvivirga</taxon>
    </lineage>
</organism>
<protein>
    <submittedName>
        <fullName evidence="2">Cytochrome C oxidase Cbb3</fullName>
    </submittedName>
</protein>